<evidence type="ECO:0000256" key="3">
    <source>
        <dbReference type="ARBA" id="ARBA00023027"/>
    </source>
</evidence>
<dbReference type="InterPro" id="IPR050223">
    <property type="entry name" value="D-isomer_2-hydroxyacid_DH"/>
</dbReference>
<dbReference type="FunFam" id="3.40.50.720:FF:000203">
    <property type="entry name" value="D-3-phosphoglycerate dehydrogenase (SerA)"/>
    <property type="match status" value="1"/>
</dbReference>
<dbReference type="PANTHER" id="PTHR10996:SF283">
    <property type="entry name" value="GLYOXYLATE_HYDROXYPYRUVATE REDUCTASE B"/>
    <property type="match status" value="1"/>
</dbReference>
<dbReference type="InterPro" id="IPR006140">
    <property type="entry name" value="D-isomer_DH_NAD-bd"/>
</dbReference>
<dbReference type="PROSITE" id="PS00670">
    <property type="entry name" value="D_2_HYDROXYACID_DH_2"/>
    <property type="match status" value="1"/>
</dbReference>
<comment type="similarity">
    <text evidence="1">Belongs to the D-isomer specific 2-hydroxyacid dehydrogenase family.</text>
</comment>
<dbReference type="Proteomes" id="UP000197065">
    <property type="component" value="Unassembled WGS sequence"/>
</dbReference>
<protein>
    <submittedName>
        <fullName evidence="5">D-3-phosphoglycerate dehydrogenase</fullName>
    </submittedName>
</protein>
<dbReference type="OrthoDB" id="9793626at2"/>
<organism evidence="5 6">
    <name type="scientific">Arboricoccus pini</name>
    <dbReference type="NCBI Taxonomy" id="1963835"/>
    <lineage>
        <taxon>Bacteria</taxon>
        <taxon>Pseudomonadati</taxon>
        <taxon>Pseudomonadota</taxon>
        <taxon>Alphaproteobacteria</taxon>
        <taxon>Geminicoccales</taxon>
        <taxon>Geminicoccaceae</taxon>
        <taxon>Arboricoccus</taxon>
    </lineage>
</organism>
<gene>
    <name evidence="5" type="ORF">SAMN07250955_11515</name>
</gene>
<dbReference type="SUPFAM" id="SSF51735">
    <property type="entry name" value="NAD(P)-binding Rossmann-fold domains"/>
    <property type="match status" value="1"/>
</dbReference>
<dbReference type="Pfam" id="PF02826">
    <property type="entry name" value="2-Hacid_dh_C"/>
    <property type="match status" value="1"/>
</dbReference>
<evidence type="ECO:0000313" key="5">
    <source>
        <dbReference type="EMBL" id="SNB76409.1"/>
    </source>
</evidence>
<keyword evidence="6" id="KW-1185">Reference proteome</keyword>
<reference evidence="5 6" key="1">
    <citation type="submission" date="2017-06" db="EMBL/GenBank/DDBJ databases">
        <authorList>
            <person name="Kim H.J."/>
            <person name="Triplett B.A."/>
        </authorList>
    </citation>
    <scope>NUCLEOTIDE SEQUENCE [LARGE SCALE GENOMIC DNA]</scope>
    <source>
        <strain evidence="5 6">B29T1</strain>
    </source>
</reference>
<dbReference type="EMBL" id="FYEH01000015">
    <property type="protein sequence ID" value="SNB76409.1"/>
    <property type="molecule type" value="Genomic_DNA"/>
</dbReference>
<dbReference type="SUPFAM" id="SSF52283">
    <property type="entry name" value="Formate/glycerate dehydrogenase catalytic domain-like"/>
    <property type="match status" value="1"/>
</dbReference>
<evidence type="ECO:0000256" key="1">
    <source>
        <dbReference type="ARBA" id="ARBA00005854"/>
    </source>
</evidence>
<dbReference type="AlphaFoldDB" id="A0A212RUQ9"/>
<feature type="domain" description="D-isomer specific 2-hydroxyacid dehydrogenase NAD-binding" evidence="4">
    <location>
        <begin position="109"/>
        <end position="287"/>
    </location>
</feature>
<dbReference type="CDD" id="cd12172">
    <property type="entry name" value="PGDH_like_2"/>
    <property type="match status" value="1"/>
</dbReference>
<dbReference type="PROSITE" id="PS00671">
    <property type="entry name" value="D_2_HYDROXYACID_DH_3"/>
    <property type="match status" value="1"/>
</dbReference>
<dbReference type="Gene3D" id="3.40.50.720">
    <property type="entry name" value="NAD(P)-binding Rossmann-like Domain"/>
    <property type="match status" value="2"/>
</dbReference>
<dbReference type="InterPro" id="IPR036291">
    <property type="entry name" value="NAD(P)-bd_dom_sf"/>
</dbReference>
<name>A0A212RUQ9_9PROT</name>
<dbReference type="GO" id="GO:0030267">
    <property type="term" value="F:glyoxylate reductase (NADPH) activity"/>
    <property type="evidence" value="ECO:0007669"/>
    <property type="project" value="TreeGrafter"/>
</dbReference>
<dbReference type="GO" id="GO:0051287">
    <property type="term" value="F:NAD binding"/>
    <property type="evidence" value="ECO:0007669"/>
    <property type="project" value="InterPro"/>
</dbReference>
<dbReference type="InterPro" id="IPR029753">
    <property type="entry name" value="D-isomer_DH_CS"/>
</dbReference>
<keyword evidence="2" id="KW-0560">Oxidoreductase</keyword>
<sequence>MSWRIVVLDPLSESRLLTMRRLLPAGFELAAASSPAPEDQARAIAHADFAIAGDMPLTADLLAQAPRLRAVHKWGVGVDNFDLEAAARRSIRVLRTTGSNAGPVAETALGLMLALLRQISAGDRGMRAGHWAKADLAPRSFTLGSRTVGLVGLGAIGGRLATLLQGFGCRLLYAKPKPLPEARAEALHLTHVPLETLLATSDIISLHCPLTPATRRLIDAAALSRVKEGALLINTARGDLVDEAALLAALVEGRLGGAGLDVFSEEPLPSLHPLASAPNVILTPHIGASAVDNLVPTLERMFRNLACVAEGRAVDPGDVVI</sequence>
<dbReference type="RefSeq" id="WP_088562606.1">
    <property type="nucleotide sequence ID" value="NZ_FYEH01000015.1"/>
</dbReference>
<evidence type="ECO:0000256" key="2">
    <source>
        <dbReference type="ARBA" id="ARBA00023002"/>
    </source>
</evidence>
<proteinExistence type="inferred from homology"/>
<keyword evidence="3" id="KW-0520">NAD</keyword>
<dbReference type="GO" id="GO:0016618">
    <property type="term" value="F:hydroxypyruvate reductase [NAD(P)H] activity"/>
    <property type="evidence" value="ECO:0007669"/>
    <property type="project" value="TreeGrafter"/>
</dbReference>
<accession>A0A212RUQ9</accession>
<evidence type="ECO:0000313" key="6">
    <source>
        <dbReference type="Proteomes" id="UP000197065"/>
    </source>
</evidence>
<dbReference type="PANTHER" id="PTHR10996">
    <property type="entry name" value="2-HYDROXYACID DEHYDROGENASE-RELATED"/>
    <property type="match status" value="1"/>
</dbReference>
<dbReference type="GO" id="GO:0005829">
    <property type="term" value="C:cytosol"/>
    <property type="evidence" value="ECO:0007669"/>
    <property type="project" value="TreeGrafter"/>
</dbReference>
<evidence type="ECO:0000259" key="4">
    <source>
        <dbReference type="Pfam" id="PF02826"/>
    </source>
</evidence>